<reference evidence="1" key="1">
    <citation type="journal article" date="2014" name="Front. Microbiol.">
        <title>High frequency of phylogenetically diverse reductive dehalogenase-homologous genes in deep subseafloor sedimentary metagenomes.</title>
        <authorList>
            <person name="Kawai M."/>
            <person name="Futagami T."/>
            <person name="Toyoda A."/>
            <person name="Takaki Y."/>
            <person name="Nishi S."/>
            <person name="Hori S."/>
            <person name="Arai W."/>
            <person name="Tsubouchi T."/>
            <person name="Morono Y."/>
            <person name="Uchiyama I."/>
            <person name="Ito T."/>
            <person name="Fujiyama A."/>
            <person name="Inagaki F."/>
            <person name="Takami H."/>
        </authorList>
    </citation>
    <scope>NUCLEOTIDE SEQUENCE</scope>
    <source>
        <strain evidence="1">Expedition CK06-06</strain>
    </source>
</reference>
<sequence>DSLRGKLKVGEATVRFGGGDPGEQMLFGGSPIALDIKGYDLTQGKRLAQEVFDSIGKVKGVVEPRMSLEEGQPELQVRIDRDKASSLGLNFSQIAQTIRTANAGTIASWFREGGNEYNILVRLQAEDRESPADLGKIFIAPSLTASDSVRPLSLRMLM</sequence>
<dbReference type="GO" id="GO:0042910">
    <property type="term" value="F:xenobiotic transmembrane transporter activity"/>
    <property type="evidence" value="ECO:0007669"/>
    <property type="project" value="TreeGrafter"/>
</dbReference>
<dbReference type="InterPro" id="IPR001036">
    <property type="entry name" value="Acrflvin-R"/>
</dbReference>
<dbReference type="SUPFAM" id="SSF82714">
    <property type="entry name" value="Multidrug efflux transporter AcrB TolC docking domain, DN and DC subdomains"/>
    <property type="match status" value="1"/>
</dbReference>
<name>X1TDC1_9ZZZZ</name>
<proteinExistence type="predicted"/>
<evidence type="ECO:0008006" key="2">
    <source>
        <dbReference type="Google" id="ProtNLM"/>
    </source>
</evidence>
<comment type="caution">
    <text evidence="1">The sequence shown here is derived from an EMBL/GenBank/DDBJ whole genome shotgun (WGS) entry which is preliminary data.</text>
</comment>
<evidence type="ECO:0000313" key="1">
    <source>
        <dbReference type="EMBL" id="GAJ03264.1"/>
    </source>
</evidence>
<dbReference type="Gene3D" id="3.30.2090.10">
    <property type="entry name" value="Multidrug efflux transporter AcrB TolC docking domain, DN and DC subdomains"/>
    <property type="match status" value="1"/>
</dbReference>
<gene>
    <name evidence="1" type="ORF">S12H4_53500</name>
</gene>
<feature type="non-terminal residue" evidence="1">
    <location>
        <position position="1"/>
    </location>
</feature>
<accession>X1TDC1</accession>
<dbReference type="PANTHER" id="PTHR32063:SF0">
    <property type="entry name" value="SWARMING MOTILITY PROTEIN SWRC"/>
    <property type="match status" value="1"/>
</dbReference>
<dbReference type="EMBL" id="BARW01034068">
    <property type="protein sequence ID" value="GAJ03264.1"/>
    <property type="molecule type" value="Genomic_DNA"/>
</dbReference>
<organism evidence="1">
    <name type="scientific">marine sediment metagenome</name>
    <dbReference type="NCBI Taxonomy" id="412755"/>
    <lineage>
        <taxon>unclassified sequences</taxon>
        <taxon>metagenomes</taxon>
        <taxon>ecological metagenomes</taxon>
    </lineage>
</organism>
<protein>
    <recommendedName>
        <fullName evidence="2">Acriflavin resistance protein</fullName>
    </recommendedName>
</protein>
<dbReference type="Pfam" id="PF00873">
    <property type="entry name" value="ACR_tran"/>
    <property type="match status" value="1"/>
</dbReference>
<dbReference type="AlphaFoldDB" id="X1TDC1"/>
<dbReference type="Gene3D" id="3.30.70.1440">
    <property type="entry name" value="Multidrug efflux transporter AcrB pore domain"/>
    <property type="match status" value="1"/>
</dbReference>
<dbReference type="Gene3D" id="3.30.70.1430">
    <property type="entry name" value="Multidrug efflux transporter AcrB pore domain"/>
    <property type="match status" value="1"/>
</dbReference>
<dbReference type="PANTHER" id="PTHR32063">
    <property type="match status" value="1"/>
</dbReference>
<dbReference type="GO" id="GO:0005886">
    <property type="term" value="C:plasma membrane"/>
    <property type="evidence" value="ECO:0007669"/>
    <property type="project" value="TreeGrafter"/>
</dbReference>
<dbReference type="InterPro" id="IPR027463">
    <property type="entry name" value="AcrB_DN_DC_subdom"/>
</dbReference>